<proteinExistence type="predicted"/>
<evidence type="ECO:0000313" key="2">
    <source>
        <dbReference type="Proteomes" id="UP000019804"/>
    </source>
</evidence>
<protein>
    <submittedName>
        <fullName evidence="1">Uncharacterized protein</fullName>
    </submittedName>
</protein>
<sequence>MIQNTFYIYILVSCVILALRDLRAELFRDNLMGGLLANYPHPSQCRKAPSLHPLHLHDPCRSHRLQYQQLQF</sequence>
<reference evidence="2" key="1">
    <citation type="journal article" date="2014" name="Nat. Commun.">
        <title>Genomic adaptations of the halophilic Dead Sea filamentous fungus Eurotium rubrum.</title>
        <authorList>
            <person name="Kis-Papo T."/>
            <person name="Weig A.R."/>
            <person name="Riley R."/>
            <person name="Persoh D."/>
            <person name="Salamov A."/>
            <person name="Sun H."/>
            <person name="Lipzen A."/>
            <person name="Wasser S.P."/>
            <person name="Rambold G."/>
            <person name="Grigoriev I.V."/>
            <person name="Nevo E."/>
        </authorList>
    </citation>
    <scope>NUCLEOTIDE SEQUENCE [LARGE SCALE GENOMIC DNA]</scope>
    <source>
        <strain evidence="2">CBS 135680</strain>
    </source>
</reference>
<dbReference type="RefSeq" id="XP_040638207.1">
    <property type="nucleotide sequence ID" value="XM_040787701.1"/>
</dbReference>
<dbReference type="GeneID" id="63702825"/>
<dbReference type="EMBL" id="KK088426">
    <property type="protein sequence ID" value="EYE94519.1"/>
    <property type="molecule type" value="Genomic_DNA"/>
</dbReference>
<organism evidence="1 2">
    <name type="scientific">Aspergillus ruber (strain CBS 135680)</name>
    <dbReference type="NCBI Taxonomy" id="1388766"/>
    <lineage>
        <taxon>Eukaryota</taxon>
        <taxon>Fungi</taxon>
        <taxon>Dikarya</taxon>
        <taxon>Ascomycota</taxon>
        <taxon>Pezizomycotina</taxon>
        <taxon>Eurotiomycetes</taxon>
        <taxon>Eurotiomycetidae</taxon>
        <taxon>Eurotiales</taxon>
        <taxon>Aspergillaceae</taxon>
        <taxon>Aspergillus</taxon>
        <taxon>Aspergillus subgen. Aspergillus</taxon>
    </lineage>
</organism>
<dbReference type="HOGENOM" id="CLU_2721800_0_0_1"/>
<name>A0A017SD15_ASPRC</name>
<evidence type="ECO:0000313" key="1">
    <source>
        <dbReference type="EMBL" id="EYE94519.1"/>
    </source>
</evidence>
<keyword evidence="2" id="KW-1185">Reference proteome</keyword>
<dbReference type="Proteomes" id="UP000019804">
    <property type="component" value="Unassembled WGS sequence"/>
</dbReference>
<gene>
    <name evidence="1" type="ORF">EURHEDRAFT_94274</name>
</gene>
<accession>A0A017SD15</accession>
<dbReference type="AlphaFoldDB" id="A0A017SD15"/>